<evidence type="ECO:0000256" key="2">
    <source>
        <dbReference type="ARBA" id="ARBA00022898"/>
    </source>
</evidence>
<organism evidence="3 4">
    <name type="scientific">Mycobacterium tuberculosis</name>
    <dbReference type="NCBI Taxonomy" id="1773"/>
    <lineage>
        <taxon>Bacteria</taxon>
        <taxon>Bacillati</taxon>
        <taxon>Actinomycetota</taxon>
        <taxon>Actinomycetes</taxon>
        <taxon>Mycobacteriales</taxon>
        <taxon>Mycobacteriaceae</taxon>
        <taxon>Mycobacterium</taxon>
        <taxon>Mycobacterium tuberculosis complex</taxon>
    </lineage>
</organism>
<dbReference type="PANTHER" id="PTHR43525">
    <property type="entry name" value="PROTEIN MALY"/>
    <property type="match status" value="1"/>
</dbReference>
<evidence type="ECO:0000313" key="3">
    <source>
        <dbReference type="EMBL" id="CFR87343.1"/>
    </source>
</evidence>
<evidence type="ECO:0000313" key="4">
    <source>
        <dbReference type="Proteomes" id="UP000046680"/>
    </source>
</evidence>
<keyword evidence="3" id="KW-0808">Transferase</keyword>
<dbReference type="PANTHER" id="PTHR43525:SF2">
    <property type="entry name" value="CYSTATHIONINE BETA-LYASE-RELATED"/>
    <property type="match status" value="1"/>
</dbReference>
<gene>
    <name evidence="3" type="ORF">ERS007657_02588</name>
</gene>
<evidence type="ECO:0000256" key="1">
    <source>
        <dbReference type="ARBA" id="ARBA00001933"/>
    </source>
</evidence>
<protein>
    <submittedName>
        <fullName evidence="3">Aminotransferase</fullName>
        <ecNumber evidence="3">2.6.1.-</ecNumber>
    </submittedName>
</protein>
<comment type="cofactor">
    <cofactor evidence="1">
        <name>pyridoxal 5'-phosphate</name>
        <dbReference type="ChEBI" id="CHEBI:597326"/>
    </cofactor>
</comment>
<accession>A0A654ZEP3</accession>
<keyword evidence="2" id="KW-0663">Pyridoxal phosphate</keyword>
<dbReference type="InterPro" id="IPR015424">
    <property type="entry name" value="PyrdxlP-dep_Trfase"/>
</dbReference>
<dbReference type="Proteomes" id="UP000046680">
    <property type="component" value="Unassembled WGS sequence"/>
</dbReference>
<dbReference type="InterPro" id="IPR015422">
    <property type="entry name" value="PyrdxlP-dep_Trfase_small"/>
</dbReference>
<reference evidence="3 4" key="1">
    <citation type="submission" date="2015-03" db="EMBL/GenBank/DDBJ databases">
        <authorList>
            <consortium name="Pathogen Informatics"/>
        </authorList>
    </citation>
    <scope>NUCLEOTIDE SEQUENCE [LARGE SCALE GENOMIC DNA]</scope>
    <source>
        <strain evidence="3 4">C09601061</strain>
    </source>
</reference>
<name>A0A654ZEP3_MYCTX</name>
<dbReference type="SUPFAM" id="SSF53383">
    <property type="entry name" value="PLP-dependent transferases"/>
    <property type="match status" value="1"/>
</dbReference>
<dbReference type="Gene3D" id="3.90.1150.10">
    <property type="entry name" value="Aspartate Aminotransferase, domain 1"/>
    <property type="match status" value="1"/>
</dbReference>
<dbReference type="InterPro" id="IPR051798">
    <property type="entry name" value="Class-II_PLP-Dep_Aminotrans"/>
</dbReference>
<dbReference type="EC" id="2.6.1.-" evidence="3"/>
<sequence>MDFRALALPSEPAEYLLSKAKVALSPGIPFGAAVGSGFARLNFATTRAILDRAIEAIAAALRDIID</sequence>
<keyword evidence="3" id="KW-0032">Aminotransferase</keyword>
<proteinExistence type="predicted"/>
<dbReference type="GO" id="GO:0008483">
    <property type="term" value="F:transaminase activity"/>
    <property type="evidence" value="ECO:0007669"/>
    <property type="project" value="UniProtKB-KW"/>
</dbReference>
<dbReference type="AlphaFoldDB" id="A0A654ZEP3"/>
<dbReference type="EMBL" id="CGCX01001028">
    <property type="protein sequence ID" value="CFR87343.1"/>
    <property type="molecule type" value="Genomic_DNA"/>
</dbReference>